<evidence type="ECO:0000313" key="1">
    <source>
        <dbReference type="EMBL" id="NHZ67346.1"/>
    </source>
</evidence>
<reference evidence="1 2" key="1">
    <citation type="submission" date="2019-10" db="EMBL/GenBank/DDBJ databases">
        <title>Taxonomy of Antarctic Massilia spp.: description of Massilia rubra sp. nov., Massilia aquatica sp. nov., Massilia mucilaginosa sp. nov., Massilia frigida sp. nov. isolated from streams, lakes and regoliths.</title>
        <authorList>
            <person name="Holochova P."/>
            <person name="Sedlacek I."/>
            <person name="Kralova S."/>
            <person name="Maslanova I."/>
            <person name="Busse H.-J."/>
            <person name="Stankova E."/>
            <person name="Vrbovska V."/>
            <person name="Kovarovic V."/>
            <person name="Bartak M."/>
            <person name="Svec P."/>
            <person name="Pantucek R."/>
        </authorList>
    </citation>
    <scope>NUCLEOTIDE SEQUENCE [LARGE SCALE GENOMIC DNA]</scope>
    <source>
        <strain evidence="1 2">CCM 8694</strain>
    </source>
</reference>
<proteinExistence type="predicted"/>
<comment type="caution">
    <text evidence="1">The sequence shown here is derived from an EMBL/GenBank/DDBJ whole genome shotgun (WGS) entry which is preliminary data.</text>
</comment>
<keyword evidence="2" id="KW-1185">Reference proteome</keyword>
<dbReference type="EMBL" id="WHJF01000657">
    <property type="protein sequence ID" value="NHZ67346.1"/>
    <property type="molecule type" value="Genomic_DNA"/>
</dbReference>
<organism evidence="1 2">
    <name type="scientific">Massilia genomosp. 1</name>
    <dbReference type="NCBI Taxonomy" id="2609280"/>
    <lineage>
        <taxon>Bacteria</taxon>
        <taxon>Pseudomonadati</taxon>
        <taxon>Pseudomonadota</taxon>
        <taxon>Betaproteobacteria</taxon>
        <taxon>Burkholderiales</taxon>
        <taxon>Oxalobacteraceae</taxon>
        <taxon>Telluria group</taxon>
        <taxon>Massilia</taxon>
    </lineage>
</organism>
<sequence length="83" mass="9122">TLIALACLASHNLNYSNRPVRTRMPGGVAGEQLYLAAPYADVRPAWAHSWRCKSSRKLTTVSEVKRNCGRATDCGEEAWSETA</sequence>
<feature type="non-terminal residue" evidence="1">
    <location>
        <position position="1"/>
    </location>
</feature>
<protein>
    <submittedName>
        <fullName evidence="1">Uncharacterized protein</fullName>
    </submittedName>
</protein>
<name>A0ABX0MXX1_9BURK</name>
<feature type="non-terminal residue" evidence="1">
    <location>
        <position position="83"/>
    </location>
</feature>
<evidence type="ECO:0000313" key="2">
    <source>
        <dbReference type="Proteomes" id="UP000610594"/>
    </source>
</evidence>
<accession>A0ABX0MXX1</accession>
<dbReference type="Proteomes" id="UP000610594">
    <property type="component" value="Unassembled WGS sequence"/>
</dbReference>
<gene>
    <name evidence="1" type="ORF">F1735_34910</name>
</gene>